<feature type="chain" id="PRO_5046194973" description="SLH domain-containing protein" evidence="1">
    <location>
        <begin position="34"/>
        <end position="324"/>
    </location>
</feature>
<dbReference type="PANTHER" id="PTHR43308">
    <property type="entry name" value="OUTER MEMBRANE PROTEIN ALPHA-RELATED"/>
    <property type="match status" value="1"/>
</dbReference>
<sequence>MRKKWYKVPLMKIMLGLIAAGMLVNACGGLASAAEKVVITKTYELLEEAAYISYELEGYDGSFESSMRMPDGRVVSGAISTKKTDSAGVAYWTNAYSVKSAPKGKYVFTIHAPKQSYYNLKIDLPLFSDVSVHWARAAIEAFVERGILSGYGNGRFGPNDAVTGEAFVKMAVLSLTEELPNGNRQWQKSFRWRVTDEEVSKELSFLEYSFGAGDGAVHWSQPYITAANDLGVISNWTEKDFALPFKRKDVALLAANIMRMVKAEDKPSSFTDVKQLSVEYQNAIGLVSNYSIFNGYPDGTFKPDNPVTRAEAVVILTRLTEFLK</sequence>
<accession>A0ABT9U029</accession>
<dbReference type="PROSITE" id="PS51272">
    <property type="entry name" value="SLH"/>
    <property type="match status" value="2"/>
</dbReference>
<evidence type="ECO:0000313" key="4">
    <source>
        <dbReference type="Proteomes" id="UP001229346"/>
    </source>
</evidence>
<proteinExistence type="predicted"/>
<dbReference type="Pfam" id="PF00395">
    <property type="entry name" value="SLH"/>
    <property type="match status" value="2"/>
</dbReference>
<feature type="domain" description="SLH" evidence="2">
    <location>
        <begin position="122"/>
        <end position="185"/>
    </location>
</feature>
<dbReference type="PANTHER" id="PTHR43308:SF5">
    <property type="entry name" value="S-LAYER PROTEIN _ PEPTIDOGLYCAN ENDO-BETA-N-ACETYLGLUCOSAMINIDASE"/>
    <property type="match status" value="1"/>
</dbReference>
<evidence type="ECO:0000256" key="1">
    <source>
        <dbReference type="SAM" id="SignalP"/>
    </source>
</evidence>
<feature type="domain" description="SLH" evidence="2">
    <location>
        <begin position="267"/>
        <end position="324"/>
    </location>
</feature>
<keyword evidence="1" id="KW-0732">Signal</keyword>
<gene>
    <name evidence="3" type="ORF">J2T15_001480</name>
</gene>
<evidence type="ECO:0000313" key="3">
    <source>
        <dbReference type="EMBL" id="MDQ0112045.1"/>
    </source>
</evidence>
<comment type="caution">
    <text evidence="3">The sequence shown here is derived from an EMBL/GenBank/DDBJ whole genome shotgun (WGS) entry which is preliminary data.</text>
</comment>
<dbReference type="Proteomes" id="UP001229346">
    <property type="component" value="Unassembled WGS sequence"/>
</dbReference>
<evidence type="ECO:0000259" key="2">
    <source>
        <dbReference type="PROSITE" id="PS51272"/>
    </source>
</evidence>
<dbReference type="InterPro" id="IPR001119">
    <property type="entry name" value="SLH_dom"/>
</dbReference>
<feature type="signal peptide" evidence="1">
    <location>
        <begin position="1"/>
        <end position="33"/>
    </location>
</feature>
<dbReference type="EMBL" id="JAUSSU010000003">
    <property type="protein sequence ID" value="MDQ0112045.1"/>
    <property type="molecule type" value="Genomic_DNA"/>
</dbReference>
<organism evidence="3 4">
    <name type="scientific">Paenibacillus harenae</name>
    <dbReference type="NCBI Taxonomy" id="306543"/>
    <lineage>
        <taxon>Bacteria</taxon>
        <taxon>Bacillati</taxon>
        <taxon>Bacillota</taxon>
        <taxon>Bacilli</taxon>
        <taxon>Bacillales</taxon>
        <taxon>Paenibacillaceae</taxon>
        <taxon>Paenibacillus</taxon>
    </lineage>
</organism>
<dbReference type="RefSeq" id="WP_307202555.1">
    <property type="nucleotide sequence ID" value="NZ_JAUSSU010000003.1"/>
</dbReference>
<reference evidence="3 4" key="1">
    <citation type="submission" date="2023-07" db="EMBL/GenBank/DDBJ databases">
        <title>Sorghum-associated microbial communities from plants grown in Nebraska, USA.</title>
        <authorList>
            <person name="Schachtman D."/>
        </authorList>
    </citation>
    <scope>NUCLEOTIDE SEQUENCE [LARGE SCALE GENOMIC DNA]</scope>
    <source>
        <strain evidence="3 4">CC482</strain>
    </source>
</reference>
<keyword evidence="4" id="KW-1185">Reference proteome</keyword>
<dbReference type="InterPro" id="IPR051465">
    <property type="entry name" value="Cell_Envelope_Struct_Comp"/>
</dbReference>
<protein>
    <recommendedName>
        <fullName evidence="2">SLH domain-containing protein</fullName>
    </recommendedName>
</protein>
<name>A0ABT9U029_PAEHA</name>